<dbReference type="RefSeq" id="WP_169346437.1">
    <property type="nucleotide sequence ID" value="NZ_JABBJJ010000089.1"/>
</dbReference>
<feature type="transmembrane region" description="Helical" evidence="1">
    <location>
        <begin position="51"/>
        <end position="73"/>
    </location>
</feature>
<gene>
    <name evidence="2" type="ORF">HG543_20140</name>
</gene>
<evidence type="ECO:0000256" key="1">
    <source>
        <dbReference type="SAM" id="Phobius"/>
    </source>
</evidence>
<reference evidence="2 3" key="1">
    <citation type="submission" date="2020-04" db="EMBL/GenBank/DDBJ databases">
        <title>Draft genome of Pyxidicoccus fallax type strain.</title>
        <authorList>
            <person name="Whitworth D.E."/>
        </authorList>
    </citation>
    <scope>NUCLEOTIDE SEQUENCE [LARGE SCALE GENOMIC DNA]</scope>
    <source>
        <strain evidence="2 3">DSM 14698</strain>
    </source>
</reference>
<dbReference type="Pfam" id="PF10067">
    <property type="entry name" value="DUF2306"/>
    <property type="match status" value="1"/>
</dbReference>
<name>A0A848LH18_9BACT</name>
<dbReference type="AlphaFoldDB" id="A0A848LH18"/>
<evidence type="ECO:0000313" key="2">
    <source>
        <dbReference type="EMBL" id="NMO17153.1"/>
    </source>
</evidence>
<evidence type="ECO:0000313" key="3">
    <source>
        <dbReference type="Proteomes" id="UP000518300"/>
    </source>
</evidence>
<keyword evidence="3" id="KW-1185">Reference proteome</keyword>
<dbReference type="Proteomes" id="UP000518300">
    <property type="component" value="Unassembled WGS sequence"/>
</dbReference>
<keyword evidence="1" id="KW-0472">Membrane</keyword>
<feature type="transmembrane region" description="Helical" evidence="1">
    <location>
        <begin position="120"/>
        <end position="141"/>
    </location>
</feature>
<sequence>MTSTPKAERLVTAALVALSLVPILAGAARLAELAGGAELTPHNARFFASPLPVVLHVLSASVYCVLGAFQFAPDFRRRRPGWHRVAGRLLVACGLVAGLSGLWMTLFYPRAEGDGELLDGLRLLFGSAMVLSLVLGMAAILRRDVVGHRAWMIRGYAIGLGAGTQVLVSVPWFLIVGKPGELARALLLGAGWVINVAVAERVIRRQPASPVRAAEPRAGLLTVRASVGNASRPSQAP</sequence>
<protein>
    <submittedName>
        <fullName evidence="2">DUF2306 domain-containing protein</fullName>
    </submittedName>
</protein>
<feature type="transmembrane region" description="Helical" evidence="1">
    <location>
        <begin position="85"/>
        <end position="108"/>
    </location>
</feature>
<organism evidence="2 3">
    <name type="scientific">Pyxidicoccus fallax</name>
    <dbReference type="NCBI Taxonomy" id="394095"/>
    <lineage>
        <taxon>Bacteria</taxon>
        <taxon>Pseudomonadati</taxon>
        <taxon>Myxococcota</taxon>
        <taxon>Myxococcia</taxon>
        <taxon>Myxococcales</taxon>
        <taxon>Cystobacterineae</taxon>
        <taxon>Myxococcaceae</taxon>
        <taxon>Pyxidicoccus</taxon>
    </lineage>
</organism>
<feature type="transmembrane region" description="Helical" evidence="1">
    <location>
        <begin position="182"/>
        <end position="203"/>
    </location>
</feature>
<keyword evidence="1" id="KW-0812">Transmembrane</keyword>
<proteinExistence type="predicted"/>
<comment type="caution">
    <text evidence="2">The sequence shown here is derived from an EMBL/GenBank/DDBJ whole genome shotgun (WGS) entry which is preliminary data.</text>
</comment>
<accession>A0A848LH18</accession>
<keyword evidence="1" id="KW-1133">Transmembrane helix</keyword>
<dbReference type="EMBL" id="JABBJJ010000089">
    <property type="protein sequence ID" value="NMO17153.1"/>
    <property type="molecule type" value="Genomic_DNA"/>
</dbReference>
<dbReference type="InterPro" id="IPR018750">
    <property type="entry name" value="DUF2306_membrane"/>
</dbReference>
<feature type="transmembrane region" description="Helical" evidence="1">
    <location>
        <begin position="153"/>
        <end position="176"/>
    </location>
</feature>